<dbReference type="PANTHER" id="PTHR12215:SF10">
    <property type="entry name" value="L-AMINOADIPATE-SEMIALDEHYDE DEHYDROGENASE-PHOSPHOPANTETHEINYL TRANSFERASE"/>
    <property type="match status" value="1"/>
</dbReference>
<accession>A0A9P6C616</accession>
<dbReference type="EMBL" id="MU151117">
    <property type="protein sequence ID" value="KAF9449904.1"/>
    <property type="molecule type" value="Genomic_DNA"/>
</dbReference>
<feature type="domain" description="4'-phosphopantetheinyl transferase" evidence="3">
    <location>
        <begin position="116"/>
        <end position="194"/>
    </location>
</feature>
<evidence type="ECO:0000256" key="1">
    <source>
        <dbReference type="ARBA" id="ARBA00013172"/>
    </source>
</evidence>
<dbReference type="Gene3D" id="3.90.470.20">
    <property type="entry name" value="4'-phosphopantetheinyl transferase domain"/>
    <property type="match status" value="2"/>
</dbReference>
<dbReference type="GO" id="GO:0008897">
    <property type="term" value="F:holo-[acyl-carrier-protein] synthase activity"/>
    <property type="evidence" value="ECO:0007669"/>
    <property type="project" value="UniProtKB-EC"/>
</dbReference>
<dbReference type="SUPFAM" id="SSF56214">
    <property type="entry name" value="4'-phosphopantetheinyl transferase"/>
    <property type="match status" value="2"/>
</dbReference>
<evidence type="ECO:0000259" key="4">
    <source>
        <dbReference type="Pfam" id="PF22624"/>
    </source>
</evidence>
<dbReference type="Pfam" id="PF22624">
    <property type="entry name" value="AASDHPPT_N"/>
    <property type="match status" value="1"/>
</dbReference>
<comment type="caution">
    <text evidence="5">The sequence shown here is derived from an EMBL/GenBank/DDBJ whole genome shotgun (WGS) entry which is preliminary data.</text>
</comment>
<protein>
    <recommendedName>
        <fullName evidence="1">holo-[acyl-carrier-protein] synthase</fullName>
        <ecNumber evidence="1">2.7.8.7</ecNumber>
    </recommendedName>
</protein>
<dbReference type="GO" id="GO:0019878">
    <property type="term" value="P:lysine biosynthetic process via aminoadipic acid"/>
    <property type="evidence" value="ECO:0007669"/>
    <property type="project" value="TreeGrafter"/>
</dbReference>
<dbReference type="InterPro" id="IPR050559">
    <property type="entry name" value="P-Pant_transferase_sf"/>
</dbReference>
<dbReference type="OrthoDB" id="26719at2759"/>
<proteinExistence type="predicted"/>
<sequence length="266" mass="30290">MQVWAVFYHPTLFTEDLYQRALGVIDVLDPEASARIRRFYRREDACRTLIGHLLRRLMLLEKGVDPGAMKFAITEAGKPYIVSPNLDPPLGFNITHDNALVAMAFSSRTQNPPAFSVGIDVMRLHIPGKESFPSFVHTMGDQLTAREHCLIFSAASSGENLQRFFWIWTMKEAYTKALGVGLGFDFKRLEFDVEDRILRADGEVPVGWHFRMFVLRDEEDVYEGVVAEFLGDGRTDIVCQNEPGEWLKQYDAVSFVEQAILRLSAH</sequence>
<keyword evidence="6" id="KW-1185">Reference proteome</keyword>
<evidence type="ECO:0000256" key="2">
    <source>
        <dbReference type="ARBA" id="ARBA00022679"/>
    </source>
</evidence>
<dbReference type="GO" id="GO:0005829">
    <property type="term" value="C:cytosol"/>
    <property type="evidence" value="ECO:0007669"/>
    <property type="project" value="TreeGrafter"/>
</dbReference>
<dbReference type="EC" id="2.7.8.7" evidence="1"/>
<feature type="domain" description="4'-phosphopantetheinyl transferase N-terminal" evidence="4">
    <location>
        <begin position="24"/>
        <end position="104"/>
    </location>
</feature>
<evidence type="ECO:0000259" key="3">
    <source>
        <dbReference type="Pfam" id="PF01648"/>
    </source>
</evidence>
<dbReference type="AlphaFoldDB" id="A0A9P6C616"/>
<dbReference type="Pfam" id="PF01648">
    <property type="entry name" value="ACPS"/>
    <property type="match status" value="1"/>
</dbReference>
<name>A0A9P6C616_9AGAR</name>
<keyword evidence="2 5" id="KW-0808">Transferase</keyword>
<reference evidence="5" key="1">
    <citation type="submission" date="2020-11" db="EMBL/GenBank/DDBJ databases">
        <authorList>
            <consortium name="DOE Joint Genome Institute"/>
            <person name="Ahrendt S."/>
            <person name="Riley R."/>
            <person name="Andreopoulos W."/>
            <person name="Labutti K."/>
            <person name="Pangilinan J."/>
            <person name="Ruiz-Duenas F.J."/>
            <person name="Barrasa J.M."/>
            <person name="Sanchez-Garcia M."/>
            <person name="Camarero S."/>
            <person name="Miyauchi S."/>
            <person name="Serrano A."/>
            <person name="Linde D."/>
            <person name="Babiker R."/>
            <person name="Drula E."/>
            <person name="Ayuso-Fernandez I."/>
            <person name="Pacheco R."/>
            <person name="Padilla G."/>
            <person name="Ferreira P."/>
            <person name="Barriuso J."/>
            <person name="Kellner H."/>
            <person name="Castanera R."/>
            <person name="Alfaro M."/>
            <person name="Ramirez L."/>
            <person name="Pisabarro A.G."/>
            <person name="Kuo A."/>
            <person name="Tritt A."/>
            <person name="Lipzen A."/>
            <person name="He G."/>
            <person name="Yan M."/>
            <person name="Ng V."/>
            <person name="Cullen D."/>
            <person name="Martin F."/>
            <person name="Rosso M.-N."/>
            <person name="Henrissat B."/>
            <person name="Hibbett D."/>
            <person name="Martinez A.T."/>
            <person name="Grigoriev I.V."/>
        </authorList>
    </citation>
    <scope>NUCLEOTIDE SEQUENCE</scope>
    <source>
        <strain evidence="5">MF-IS2</strain>
    </source>
</reference>
<evidence type="ECO:0000313" key="5">
    <source>
        <dbReference type="EMBL" id="KAF9449904.1"/>
    </source>
</evidence>
<dbReference type="InterPro" id="IPR055066">
    <property type="entry name" value="AASDHPPT_N"/>
</dbReference>
<dbReference type="InterPro" id="IPR008278">
    <property type="entry name" value="4-PPantetheinyl_Trfase_dom"/>
</dbReference>
<dbReference type="PANTHER" id="PTHR12215">
    <property type="entry name" value="PHOSPHOPANTETHEINE TRANSFERASE"/>
    <property type="match status" value="1"/>
</dbReference>
<gene>
    <name evidence="5" type="ORF">P691DRAFT_666538</name>
</gene>
<organism evidence="5 6">
    <name type="scientific">Macrolepiota fuliginosa MF-IS2</name>
    <dbReference type="NCBI Taxonomy" id="1400762"/>
    <lineage>
        <taxon>Eukaryota</taxon>
        <taxon>Fungi</taxon>
        <taxon>Dikarya</taxon>
        <taxon>Basidiomycota</taxon>
        <taxon>Agaricomycotina</taxon>
        <taxon>Agaricomycetes</taxon>
        <taxon>Agaricomycetidae</taxon>
        <taxon>Agaricales</taxon>
        <taxon>Agaricineae</taxon>
        <taxon>Agaricaceae</taxon>
        <taxon>Macrolepiota</taxon>
    </lineage>
</organism>
<evidence type="ECO:0000313" key="6">
    <source>
        <dbReference type="Proteomes" id="UP000807342"/>
    </source>
</evidence>
<dbReference type="GO" id="GO:0000287">
    <property type="term" value="F:magnesium ion binding"/>
    <property type="evidence" value="ECO:0007669"/>
    <property type="project" value="InterPro"/>
</dbReference>
<dbReference type="Proteomes" id="UP000807342">
    <property type="component" value="Unassembled WGS sequence"/>
</dbReference>
<dbReference type="InterPro" id="IPR037143">
    <property type="entry name" value="4-PPantetheinyl_Trfase_dom_sf"/>
</dbReference>